<dbReference type="PRINTS" id="PR00922">
    <property type="entry name" value="DADACBPTASE3"/>
</dbReference>
<dbReference type="NCBIfam" id="TIGR00666">
    <property type="entry name" value="PBP4"/>
    <property type="match status" value="1"/>
</dbReference>
<dbReference type="PANTHER" id="PTHR30023">
    <property type="entry name" value="D-ALANYL-D-ALANINE CARBOXYPEPTIDASE"/>
    <property type="match status" value="1"/>
</dbReference>
<gene>
    <name evidence="3" type="ORF">UFOPK1908_01373</name>
    <name evidence="4" type="ORF">UFOPK2282_00878</name>
    <name evidence="5" type="ORF">UFOPK3576_00782</name>
</gene>
<dbReference type="EMBL" id="CAFBMO010000025">
    <property type="protein sequence ID" value="CAB4906281.1"/>
    <property type="molecule type" value="Genomic_DNA"/>
</dbReference>
<evidence type="ECO:0000313" key="3">
    <source>
        <dbReference type="EMBL" id="CAB4629511.1"/>
    </source>
</evidence>
<keyword evidence="2" id="KW-0378">Hydrolase</keyword>
<dbReference type="GO" id="GO:0000270">
    <property type="term" value="P:peptidoglycan metabolic process"/>
    <property type="evidence" value="ECO:0007669"/>
    <property type="project" value="TreeGrafter"/>
</dbReference>
<dbReference type="InterPro" id="IPR000667">
    <property type="entry name" value="Peptidase_S13"/>
</dbReference>
<dbReference type="AlphaFoldDB" id="A0A6J6IY72"/>
<dbReference type="SUPFAM" id="SSF56601">
    <property type="entry name" value="beta-lactamase/transpeptidase-like"/>
    <property type="match status" value="1"/>
</dbReference>
<reference evidence="3" key="1">
    <citation type="submission" date="2020-05" db="EMBL/GenBank/DDBJ databases">
        <authorList>
            <person name="Chiriac C."/>
            <person name="Salcher M."/>
            <person name="Ghai R."/>
            <person name="Kavagutti S V."/>
        </authorList>
    </citation>
    <scope>NUCLEOTIDE SEQUENCE</scope>
</reference>
<name>A0A6J6IY72_9ZZZZ</name>
<dbReference type="PANTHER" id="PTHR30023:SF0">
    <property type="entry name" value="PENICILLIN-SENSITIVE CARBOXYPEPTIDASE A"/>
    <property type="match status" value="1"/>
</dbReference>
<dbReference type="EMBL" id="CAEZVB010000092">
    <property type="protein sequence ID" value="CAB4629511.1"/>
    <property type="molecule type" value="Genomic_DNA"/>
</dbReference>
<accession>A0A6J6IY72</accession>
<dbReference type="EMBL" id="CAEZWR010000094">
    <property type="protein sequence ID" value="CAB4667093.1"/>
    <property type="molecule type" value="Genomic_DNA"/>
</dbReference>
<dbReference type="InterPro" id="IPR012338">
    <property type="entry name" value="Beta-lactam/transpept-like"/>
</dbReference>
<dbReference type="GO" id="GO:0004185">
    <property type="term" value="F:serine-type carboxypeptidase activity"/>
    <property type="evidence" value="ECO:0007669"/>
    <property type="project" value="InterPro"/>
</dbReference>
<protein>
    <submittedName>
        <fullName evidence="3">Unannotated protein</fullName>
    </submittedName>
</protein>
<evidence type="ECO:0000313" key="5">
    <source>
        <dbReference type="EMBL" id="CAB4906281.1"/>
    </source>
</evidence>
<sequence length="431" mass="44003">MTHERKTALFLGFLLLWCASPVTQSLAFAGENSTSVLNPIPVAQSAAPIPTTAGLTSALRAVLKRPALGTFGAWVGDPATGTTLYESNGVSPLLPASTLKLLTAVTALKVLSPSRRIATRVVVDGSTLTLIGGGDAMLASSGPGASLATLATQVANQVQSTPVTLNYDTSLFSGRTLAAGWKKSFPAAGVAAPVQALMVDQGRSNPRGNSRVADPAKYAMQLFAKALRKNGVKVTIGAKVKAPTSATQIAKVESIPVQQLVNHMLTDSDNDLAESLAHLSGVAQSGTGTFATGAAAMKNAASELGIPIQGMKLFDGSGLSRKDRIAAQSIGKILVLAANGSFDGIAPALAVAGFTGTLSDRFLTGPQKIAAGFVRAKTGTLSSDVALAGIVPDISGRVLVFAILANEISSIAKARIAVDQFAAKLRLCGCE</sequence>
<evidence type="ECO:0000256" key="2">
    <source>
        <dbReference type="ARBA" id="ARBA00022801"/>
    </source>
</evidence>
<evidence type="ECO:0000313" key="4">
    <source>
        <dbReference type="EMBL" id="CAB4667093.1"/>
    </source>
</evidence>
<dbReference type="Pfam" id="PF02113">
    <property type="entry name" value="Peptidase_S13"/>
    <property type="match status" value="2"/>
</dbReference>
<comment type="similarity">
    <text evidence="1">Belongs to the peptidase S13 family.</text>
</comment>
<dbReference type="Gene3D" id="3.40.710.10">
    <property type="entry name" value="DD-peptidase/beta-lactamase superfamily"/>
    <property type="match status" value="2"/>
</dbReference>
<evidence type="ECO:0000256" key="1">
    <source>
        <dbReference type="ARBA" id="ARBA00006096"/>
    </source>
</evidence>
<organism evidence="3">
    <name type="scientific">freshwater metagenome</name>
    <dbReference type="NCBI Taxonomy" id="449393"/>
    <lineage>
        <taxon>unclassified sequences</taxon>
        <taxon>metagenomes</taxon>
        <taxon>ecological metagenomes</taxon>
    </lineage>
</organism>
<proteinExistence type="inferred from homology"/>
<dbReference type="GO" id="GO:0006508">
    <property type="term" value="P:proteolysis"/>
    <property type="evidence" value="ECO:0007669"/>
    <property type="project" value="InterPro"/>
</dbReference>